<evidence type="ECO:0000256" key="1">
    <source>
        <dbReference type="ARBA" id="ARBA00004167"/>
    </source>
</evidence>
<keyword evidence="4 5" id="KW-0472">Membrane</keyword>
<keyword evidence="8" id="KW-1185">Reference proteome</keyword>
<dbReference type="AlphaFoldDB" id="A0A4R6ITZ7"/>
<accession>A0A4R6ITZ7</accession>
<keyword evidence="2 5" id="KW-0812">Transmembrane</keyword>
<comment type="caution">
    <text evidence="7">The sequence shown here is derived from an EMBL/GenBank/DDBJ whole genome shotgun (WGS) entry which is preliminary data.</text>
</comment>
<dbReference type="RefSeq" id="WP_133475535.1">
    <property type="nucleotide sequence ID" value="NZ_SNWP01000013.1"/>
</dbReference>
<evidence type="ECO:0000256" key="4">
    <source>
        <dbReference type="ARBA" id="ARBA00023136"/>
    </source>
</evidence>
<dbReference type="Proteomes" id="UP000295741">
    <property type="component" value="Unassembled WGS sequence"/>
</dbReference>
<dbReference type="InterPro" id="IPR050739">
    <property type="entry name" value="MFP"/>
</dbReference>
<evidence type="ECO:0000256" key="2">
    <source>
        <dbReference type="ARBA" id="ARBA00022692"/>
    </source>
</evidence>
<comment type="subcellular location">
    <subcellularLocation>
        <location evidence="1">Membrane</location>
        <topology evidence="1">Single-pass membrane protein</topology>
    </subcellularLocation>
</comment>
<keyword evidence="3 5" id="KW-1133">Transmembrane helix</keyword>
<protein>
    <submittedName>
        <fullName evidence="7">HlyD family secretion protein</fullName>
    </submittedName>
</protein>
<dbReference type="Pfam" id="PF26002">
    <property type="entry name" value="Beta-barrel_AprE"/>
    <property type="match status" value="1"/>
</dbReference>
<feature type="domain" description="AprE-like beta-barrel" evidence="6">
    <location>
        <begin position="264"/>
        <end position="349"/>
    </location>
</feature>
<proteinExistence type="predicted"/>
<dbReference type="PROSITE" id="PS51257">
    <property type="entry name" value="PROKAR_LIPOPROTEIN"/>
    <property type="match status" value="1"/>
</dbReference>
<name>A0A4R6ITZ7_9BACT</name>
<dbReference type="EMBL" id="SNWP01000013">
    <property type="protein sequence ID" value="TDO25426.1"/>
    <property type="molecule type" value="Genomic_DNA"/>
</dbReference>
<dbReference type="Gene3D" id="2.40.30.170">
    <property type="match status" value="1"/>
</dbReference>
<dbReference type="PANTHER" id="PTHR30386:SF26">
    <property type="entry name" value="TRANSPORT PROTEIN COMB"/>
    <property type="match status" value="1"/>
</dbReference>
<feature type="transmembrane region" description="Helical" evidence="5">
    <location>
        <begin position="20"/>
        <end position="38"/>
    </location>
</feature>
<sequence>MKLHTINSPQTPFQIKSNAIYLTTLLLIITGIACLPLVSTTISIKSTGIIRPQTERTEIKPFTSGFIDHLFTKEGDTVSQGQLLACIQDRNSLPRLRLNEIERIQRQVYIKDLTLLTSEEKIAVSHLQSPLYKQQLNRFLFQLAEQEAALKKVQKEREINQSLITGKIITPKEYFDKEIEAERMSASFQSFQNEQKINWQNDLSRYRMELVQFIAQQYQIEADKKNHLIYAPVSGIIQNSQHRYAGGFIQAGETLCTISPQTTLIAECYVSTRDVGLLQKGQTAKFQIEAFDYNYFGVLTGTIASIDNDFSLIDNKPFFKVKCNFDRKQLLLKNGYSGELKKGLSLHARFIVAERTLWQLLFDKIDDWFNPNAPSPIQTISR</sequence>
<dbReference type="PANTHER" id="PTHR30386">
    <property type="entry name" value="MEMBRANE FUSION SUBUNIT OF EMRAB-TOLC MULTIDRUG EFFLUX PUMP"/>
    <property type="match status" value="1"/>
</dbReference>
<dbReference type="OrthoDB" id="594147at2"/>
<evidence type="ECO:0000256" key="5">
    <source>
        <dbReference type="SAM" id="Phobius"/>
    </source>
</evidence>
<dbReference type="GO" id="GO:0016020">
    <property type="term" value="C:membrane"/>
    <property type="evidence" value="ECO:0007669"/>
    <property type="project" value="UniProtKB-SubCell"/>
</dbReference>
<gene>
    <name evidence="7" type="ORF">BC659_2968</name>
</gene>
<organism evidence="7 8">
    <name type="scientific">Sediminibacterium goheungense</name>
    <dbReference type="NCBI Taxonomy" id="1086393"/>
    <lineage>
        <taxon>Bacteria</taxon>
        <taxon>Pseudomonadati</taxon>
        <taxon>Bacteroidota</taxon>
        <taxon>Chitinophagia</taxon>
        <taxon>Chitinophagales</taxon>
        <taxon>Chitinophagaceae</taxon>
        <taxon>Sediminibacterium</taxon>
    </lineage>
</organism>
<evidence type="ECO:0000313" key="8">
    <source>
        <dbReference type="Proteomes" id="UP000295741"/>
    </source>
</evidence>
<dbReference type="InterPro" id="IPR058982">
    <property type="entry name" value="Beta-barrel_AprE"/>
</dbReference>
<evidence type="ECO:0000313" key="7">
    <source>
        <dbReference type="EMBL" id="TDO25426.1"/>
    </source>
</evidence>
<reference evidence="7 8" key="1">
    <citation type="submission" date="2019-03" db="EMBL/GenBank/DDBJ databases">
        <title>Genomic Encyclopedia of Archaeal and Bacterial Type Strains, Phase II (KMG-II): from individual species to whole genera.</title>
        <authorList>
            <person name="Goeker M."/>
        </authorList>
    </citation>
    <scope>NUCLEOTIDE SEQUENCE [LARGE SCALE GENOMIC DNA]</scope>
    <source>
        <strain evidence="7 8">DSM 28323</strain>
    </source>
</reference>
<evidence type="ECO:0000259" key="6">
    <source>
        <dbReference type="Pfam" id="PF26002"/>
    </source>
</evidence>
<evidence type="ECO:0000256" key="3">
    <source>
        <dbReference type="ARBA" id="ARBA00022989"/>
    </source>
</evidence>